<evidence type="ECO:0000256" key="3">
    <source>
        <dbReference type="ARBA" id="ARBA00005043"/>
    </source>
</evidence>
<keyword evidence="11" id="KW-1185">Reference proteome</keyword>
<dbReference type="Gene3D" id="3.40.50.300">
    <property type="entry name" value="P-loop containing nucleotide triphosphate hydrolases"/>
    <property type="match status" value="1"/>
</dbReference>
<comment type="pathway">
    <text evidence="3">tRNA modification; 5-methoxycarbonylmethyl-2-thiouridine-tRNA biosynthesis.</text>
</comment>
<proteinExistence type="inferred from homology"/>
<dbReference type="PANTHER" id="PTHR12896:SF1">
    <property type="entry name" value="ELONGATOR COMPLEX PROTEIN 4"/>
    <property type="match status" value="1"/>
</dbReference>
<gene>
    <name evidence="10" type="ORF">ACJ73_04366</name>
</gene>
<evidence type="ECO:0000256" key="8">
    <source>
        <dbReference type="ARBA" id="ARBA00023242"/>
    </source>
</evidence>
<feature type="region of interest" description="Disordered" evidence="9">
    <location>
        <begin position="1"/>
        <end position="58"/>
    </location>
</feature>
<comment type="similarity">
    <text evidence="4">Belongs to the ELP4 family.</text>
</comment>
<feature type="compositionally biased region" description="Polar residues" evidence="9">
    <location>
        <begin position="48"/>
        <end position="58"/>
    </location>
</feature>
<dbReference type="OrthoDB" id="289162at2759"/>
<sequence length="400" mass="42518">MSFRKRSVGLSPGSPRGISNLPGSQPSQPPQLPTKPTLGLRPSPVDGRQTTSTGTPTLDNLLAGHAGLVLGNSLLIEESGTTDFAGALLRYFAAEGVVQEHRLHIIGVGEQWGRALPGLVIAGEAADNKPNKSAGEKMKIAWRYERLGEFGAGVAGSRAPTSTTEKTADSSQSTPAPQVFCHTFDFTKRLAHHSLPSINYIPLSTSSTPTASPYTSALHRLSTAISTSPPNIIHRIIIPSLLSPALYPPHASQPEHLLQFLHSMRAILSTYSNRVTAMITLSLSLYPRASGLTRWIELLSDGVIELAPFPHLSDASPSATSGAATEQEEPPQGMLKIHRLPVLHERGGGGGDSSLGDDWAFTLSRRKFAIKPFSLPPVEGNNEAQQGGASGGTSKEDLEF</sequence>
<evidence type="ECO:0000313" key="11">
    <source>
        <dbReference type="Proteomes" id="UP000242791"/>
    </source>
</evidence>
<dbReference type="STRING" id="1658174.A0A1J9Q874"/>
<organism evidence="10 11">
    <name type="scientific">Blastomyces percursus</name>
    <dbReference type="NCBI Taxonomy" id="1658174"/>
    <lineage>
        <taxon>Eukaryota</taxon>
        <taxon>Fungi</taxon>
        <taxon>Dikarya</taxon>
        <taxon>Ascomycota</taxon>
        <taxon>Pezizomycotina</taxon>
        <taxon>Eurotiomycetes</taxon>
        <taxon>Eurotiomycetidae</taxon>
        <taxon>Onygenales</taxon>
        <taxon>Ajellomycetaceae</taxon>
        <taxon>Blastomyces</taxon>
    </lineage>
</organism>
<evidence type="ECO:0000256" key="5">
    <source>
        <dbReference type="ARBA" id="ARBA00020265"/>
    </source>
</evidence>
<dbReference type="GO" id="GO:0005737">
    <property type="term" value="C:cytoplasm"/>
    <property type="evidence" value="ECO:0007669"/>
    <property type="project" value="UniProtKB-SubCell"/>
</dbReference>
<dbReference type="GO" id="GO:0008023">
    <property type="term" value="C:transcription elongation factor complex"/>
    <property type="evidence" value="ECO:0007669"/>
    <property type="project" value="TreeGrafter"/>
</dbReference>
<evidence type="ECO:0000313" key="10">
    <source>
        <dbReference type="EMBL" id="OJD24274.1"/>
    </source>
</evidence>
<protein>
    <recommendedName>
        <fullName evidence="5">Elongator complex protein 4</fullName>
    </recommendedName>
</protein>
<evidence type="ECO:0000256" key="1">
    <source>
        <dbReference type="ARBA" id="ARBA00004123"/>
    </source>
</evidence>
<comment type="caution">
    <text evidence="10">The sequence shown here is derived from an EMBL/GenBank/DDBJ whole genome shotgun (WGS) entry which is preliminary data.</text>
</comment>
<keyword evidence="8" id="KW-0539">Nucleus</keyword>
<evidence type="ECO:0000256" key="6">
    <source>
        <dbReference type="ARBA" id="ARBA00022490"/>
    </source>
</evidence>
<dbReference type="InterPro" id="IPR008728">
    <property type="entry name" value="Elongator_complex_protein_4"/>
</dbReference>
<dbReference type="InterPro" id="IPR027417">
    <property type="entry name" value="P-loop_NTPase"/>
</dbReference>
<dbReference type="PANTHER" id="PTHR12896">
    <property type="entry name" value="PAX6 NEIGHBOR PROTEIN PAXNEB"/>
    <property type="match status" value="1"/>
</dbReference>
<feature type="region of interest" description="Disordered" evidence="9">
    <location>
        <begin position="373"/>
        <end position="400"/>
    </location>
</feature>
<dbReference type="VEuPathDB" id="FungiDB:ACJ73_04366"/>
<reference evidence="10 11" key="1">
    <citation type="submission" date="2015-08" db="EMBL/GenBank/DDBJ databases">
        <title>Emmonsia species relationships and genome sequence.</title>
        <authorList>
            <person name="Cuomo C.A."/>
            <person name="Schwartz I.S."/>
            <person name="Kenyon C."/>
            <person name="De Hoog G.S."/>
            <person name="Govender N.P."/>
            <person name="Botha A."/>
            <person name="Moreno L."/>
            <person name="De Vries M."/>
            <person name="Munoz J.F."/>
            <person name="Stielow J.B."/>
        </authorList>
    </citation>
    <scope>NUCLEOTIDE SEQUENCE [LARGE SCALE GENOMIC DNA]</scope>
    <source>
        <strain evidence="10 11">EI222</strain>
    </source>
</reference>
<name>A0A1J9Q874_9EURO</name>
<evidence type="ECO:0000256" key="2">
    <source>
        <dbReference type="ARBA" id="ARBA00004496"/>
    </source>
</evidence>
<dbReference type="GO" id="GO:0002098">
    <property type="term" value="P:tRNA wobble uridine modification"/>
    <property type="evidence" value="ECO:0007669"/>
    <property type="project" value="InterPro"/>
</dbReference>
<dbReference type="UniPathway" id="UPA00988"/>
<evidence type="ECO:0000256" key="4">
    <source>
        <dbReference type="ARBA" id="ARBA00007573"/>
    </source>
</evidence>
<dbReference type="GO" id="GO:0033588">
    <property type="term" value="C:elongator holoenzyme complex"/>
    <property type="evidence" value="ECO:0007669"/>
    <property type="project" value="InterPro"/>
</dbReference>
<dbReference type="CDD" id="cd19494">
    <property type="entry name" value="Elp4"/>
    <property type="match status" value="1"/>
</dbReference>
<evidence type="ECO:0000256" key="7">
    <source>
        <dbReference type="ARBA" id="ARBA00022694"/>
    </source>
</evidence>
<dbReference type="Proteomes" id="UP000242791">
    <property type="component" value="Unassembled WGS sequence"/>
</dbReference>
<feature type="compositionally biased region" description="Polar residues" evidence="9">
    <location>
        <begin position="159"/>
        <end position="174"/>
    </location>
</feature>
<dbReference type="Pfam" id="PF05625">
    <property type="entry name" value="PAXNEB"/>
    <property type="match status" value="1"/>
</dbReference>
<keyword evidence="7" id="KW-0819">tRNA processing</keyword>
<comment type="subcellular location">
    <subcellularLocation>
        <location evidence="2">Cytoplasm</location>
    </subcellularLocation>
    <subcellularLocation>
        <location evidence="1">Nucleus</location>
    </subcellularLocation>
</comment>
<dbReference type="EMBL" id="LGTZ01000598">
    <property type="protein sequence ID" value="OJD24274.1"/>
    <property type="molecule type" value="Genomic_DNA"/>
</dbReference>
<feature type="region of interest" description="Disordered" evidence="9">
    <location>
        <begin position="154"/>
        <end position="174"/>
    </location>
</feature>
<dbReference type="AlphaFoldDB" id="A0A1J9Q874"/>
<keyword evidence="6" id="KW-0963">Cytoplasm</keyword>
<evidence type="ECO:0000256" key="9">
    <source>
        <dbReference type="SAM" id="MobiDB-lite"/>
    </source>
</evidence>
<accession>A0A1J9Q874</accession>